<keyword evidence="13" id="KW-0675">Receptor</keyword>
<evidence type="ECO:0000256" key="10">
    <source>
        <dbReference type="ARBA" id="ARBA00022840"/>
    </source>
</evidence>
<dbReference type="PROSITE" id="PS00107">
    <property type="entry name" value="PROTEIN_KINASE_ATP"/>
    <property type="match status" value="1"/>
</dbReference>
<dbReference type="InterPro" id="IPR017441">
    <property type="entry name" value="Protein_kinase_ATP_BS"/>
</dbReference>
<evidence type="ECO:0000313" key="23">
    <source>
        <dbReference type="EMBL" id="KAK4588150.1"/>
    </source>
</evidence>
<feature type="signal peptide" evidence="20">
    <location>
        <begin position="1"/>
        <end position="17"/>
    </location>
</feature>
<evidence type="ECO:0000256" key="16">
    <source>
        <dbReference type="ARBA" id="ARBA00048679"/>
    </source>
</evidence>
<evidence type="ECO:0000256" key="20">
    <source>
        <dbReference type="SAM" id="SignalP"/>
    </source>
</evidence>
<keyword evidence="4" id="KW-0808">Transferase</keyword>
<feature type="domain" description="Protein kinase" evidence="21">
    <location>
        <begin position="264"/>
        <end position="441"/>
    </location>
</feature>
<dbReference type="Pfam" id="PF01657">
    <property type="entry name" value="Stress-antifung"/>
    <property type="match status" value="2"/>
</dbReference>
<evidence type="ECO:0000256" key="14">
    <source>
        <dbReference type="ARBA" id="ARBA00023180"/>
    </source>
</evidence>
<dbReference type="PROSITE" id="PS50011">
    <property type="entry name" value="PROTEIN_KINASE_DOM"/>
    <property type="match status" value="1"/>
</dbReference>
<dbReference type="SUPFAM" id="SSF56112">
    <property type="entry name" value="Protein kinase-like (PK-like)"/>
    <property type="match status" value="1"/>
</dbReference>
<evidence type="ECO:0000256" key="17">
    <source>
        <dbReference type="PROSITE-ProRule" id="PRU10141"/>
    </source>
</evidence>
<dbReference type="AlphaFoldDB" id="A0AAN7F8L5"/>
<feature type="domain" description="Gnk2-homologous" evidence="22">
    <location>
        <begin position="131"/>
        <end position="239"/>
    </location>
</feature>
<dbReference type="GO" id="GO:0004674">
    <property type="term" value="F:protein serine/threonine kinase activity"/>
    <property type="evidence" value="ECO:0007669"/>
    <property type="project" value="UniProtKB-KW"/>
</dbReference>
<dbReference type="PROSITE" id="PS00108">
    <property type="entry name" value="PROTEIN_KINASE_ST"/>
    <property type="match status" value="1"/>
</dbReference>
<evidence type="ECO:0000256" key="18">
    <source>
        <dbReference type="RuleBase" id="RU000304"/>
    </source>
</evidence>
<evidence type="ECO:0000256" key="12">
    <source>
        <dbReference type="ARBA" id="ARBA00023136"/>
    </source>
</evidence>
<evidence type="ECO:0000256" key="1">
    <source>
        <dbReference type="ARBA" id="ARBA00004167"/>
    </source>
</evidence>
<evidence type="ECO:0000256" key="13">
    <source>
        <dbReference type="ARBA" id="ARBA00023170"/>
    </source>
</evidence>
<organism evidence="23 24">
    <name type="scientific">Quercus rubra</name>
    <name type="common">Northern red oak</name>
    <name type="synonym">Quercus borealis</name>
    <dbReference type="NCBI Taxonomy" id="3512"/>
    <lineage>
        <taxon>Eukaryota</taxon>
        <taxon>Viridiplantae</taxon>
        <taxon>Streptophyta</taxon>
        <taxon>Embryophyta</taxon>
        <taxon>Tracheophyta</taxon>
        <taxon>Spermatophyta</taxon>
        <taxon>Magnoliopsida</taxon>
        <taxon>eudicotyledons</taxon>
        <taxon>Gunneridae</taxon>
        <taxon>Pentapetalae</taxon>
        <taxon>rosids</taxon>
        <taxon>fabids</taxon>
        <taxon>Fagales</taxon>
        <taxon>Fagaceae</taxon>
        <taxon>Quercus</taxon>
    </lineage>
</organism>
<evidence type="ECO:0000256" key="3">
    <source>
        <dbReference type="ARBA" id="ARBA00022527"/>
    </source>
</evidence>
<keyword evidence="10 17" id="KW-0067">ATP-binding</keyword>
<dbReference type="InterPro" id="IPR011009">
    <property type="entry name" value="Kinase-like_dom_sf"/>
</dbReference>
<keyword evidence="12 19" id="KW-0472">Membrane</keyword>
<keyword evidence="5 19" id="KW-0812">Transmembrane</keyword>
<dbReference type="PANTHER" id="PTHR27002">
    <property type="entry name" value="RECEPTOR-LIKE SERINE/THREONINE-PROTEIN KINASE SD1-8"/>
    <property type="match status" value="1"/>
</dbReference>
<keyword evidence="3 18" id="KW-0723">Serine/threonine-protein kinase</keyword>
<dbReference type="EC" id="2.7.11.1" evidence="2"/>
<dbReference type="Proteomes" id="UP001324115">
    <property type="component" value="Unassembled WGS sequence"/>
</dbReference>
<dbReference type="EMBL" id="JAXUIC010000005">
    <property type="protein sequence ID" value="KAK4588150.1"/>
    <property type="molecule type" value="Genomic_DNA"/>
</dbReference>
<dbReference type="PANTHER" id="PTHR27002:SF1050">
    <property type="entry name" value="CYSTEINE-RICH RECEPTOR-LIKE PROTEIN KINASE 5"/>
    <property type="match status" value="1"/>
</dbReference>
<evidence type="ECO:0000256" key="11">
    <source>
        <dbReference type="ARBA" id="ARBA00022989"/>
    </source>
</evidence>
<proteinExistence type="inferred from homology"/>
<dbReference type="CDD" id="cd23509">
    <property type="entry name" value="Gnk2-like"/>
    <property type="match status" value="2"/>
</dbReference>
<evidence type="ECO:0000256" key="2">
    <source>
        <dbReference type="ARBA" id="ARBA00012513"/>
    </source>
</evidence>
<evidence type="ECO:0000256" key="19">
    <source>
        <dbReference type="SAM" id="Phobius"/>
    </source>
</evidence>
<feature type="chain" id="PRO_5042975494" description="non-specific serine/threonine protein kinase" evidence="20">
    <location>
        <begin position="18"/>
        <end position="441"/>
    </location>
</feature>
<feature type="transmembrane region" description="Helical" evidence="19">
    <location>
        <begin position="266"/>
        <end position="286"/>
    </location>
</feature>
<feature type="binding site" evidence="17">
    <location>
        <position position="354"/>
    </location>
    <ligand>
        <name>ATP</name>
        <dbReference type="ChEBI" id="CHEBI:30616"/>
    </ligand>
</feature>
<dbReference type="GO" id="GO:0042742">
    <property type="term" value="P:defense response to bacterium"/>
    <property type="evidence" value="ECO:0007669"/>
    <property type="project" value="TreeGrafter"/>
</dbReference>
<sequence length="441" mass="49164">MITLVVLSLLSSIISEAAPTYQYHYCSDENFTPNSTYQSNLKLLLSSLSSNSSIESGFYNITVGQNSSNNTIYGLFLCRGDVTTEVCQDCVATATKNIVQQFCPRGRWVVIWYDECMLRYSEPNYFFIMNDPSFSKCTDNTTVAELDGFKKLLATVFDDSVTRAQSAQLGAKMFATKEAMFSSSLTLYSLVQCTPDISSFDCNKCLRGAIANLPTDCNGKQGAMGLYTSCSVRYDVHPFYRIIPSSPLPLPPPAPPGKRQSSSVRIIAIVTSIAVSVVLLTMVYCFRRRKLKKKYKVKEEDAAKEITAEECFIFDLATLKAATYNFSDESKLGKGGFGVVYKGTFPGGQEIAVKRLSSSSKQDPNKQRLLDWSNRYKIIGGIARGILYLHEDSRLRIIHRDLKASNILLDEEMNPKVSDFGMARIFEIDQTQDNTHKIVGT</sequence>
<gene>
    <name evidence="23" type="ORF">RGQ29_019230</name>
</gene>
<evidence type="ECO:0000256" key="4">
    <source>
        <dbReference type="ARBA" id="ARBA00022679"/>
    </source>
</evidence>
<comment type="similarity">
    <text evidence="18">Belongs to the protein kinase superfamily.</text>
</comment>
<keyword evidence="11 19" id="KW-1133">Transmembrane helix</keyword>
<keyword evidence="6 20" id="KW-0732">Signal</keyword>
<dbReference type="GO" id="GO:0005886">
    <property type="term" value="C:plasma membrane"/>
    <property type="evidence" value="ECO:0007669"/>
    <property type="project" value="TreeGrafter"/>
</dbReference>
<keyword evidence="24" id="KW-1185">Reference proteome</keyword>
<dbReference type="InterPro" id="IPR002902">
    <property type="entry name" value="GNK2"/>
</dbReference>
<evidence type="ECO:0000256" key="8">
    <source>
        <dbReference type="ARBA" id="ARBA00022741"/>
    </source>
</evidence>
<evidence type="ECO:0000256" key="7">
    <source>
        <dbReference type="ARBA" id="ARBA00022737"/>
    </source>
</evidence>
<dbReference type="Pfam" id="PF00069">
    <property type="entry name" value="Pkinase"/>
    <property type="match status" value="1"/>
</dbReference>
<evidence type="ECO:0000259" key="21">
    <source>
        <dbReference type="PROSITE" id="PS50011"/>
    </source>
</evidence>
<accession>A0AAN7F8L5</accession>
<feature type="domain" description="Gnk2-homologous" evidence="22">
    <location>
        <begin position="19"/>
        <end position="125"/>
    </location>
</feature>
<reference evidence="23 24" key="1">
    <citation type="journal article" date="2023" name="G3 (Bethesda)">
        <title>A haplotype-resolved chromosome-scale genome for Quercus rubra L. provides insights into the genetics of adaptive traits for red oak species.</title>
        <authorList>
            <person name="Kapoor B."/>
            <person name="Jenkins J."/>
            <person name="Schmutz J."/>
            <person name="Zhebentyayeva T."/>
            <person name="Kuelheim C."/>
            <person name="Coggeshall M."/>
            <person name="Heim C."/>
            <person name="Lasky J.R."/>
            <person name="Leites L."/>
            <person name="Islam-Faridi N."/>
            <person name="Romero-Severson J."/>
            <person name="DeLeo V.L."/>
            <person name="Lucas S.M."/>
            <person name="Lazic D."/>
            <person name="Gailing O."/>
            <person name="Carlson J."/>
            <person name="Staton M."/>
        </authorList>
    </citation>
    <scope>NUCLEOTIDE SEQUENCE [LARGE SCALE GENOMIC DNA]</scope>
    <source>
        <strain evidence="23">Pseudo-F2</strain>
    </source>
</reference>
<dbReference type="FunFam" id="1.10.510.10:FF:001023">
    <property type="entry name" value="Os07g0541700 protein"/>
    <property type="match status" value="1"/>
</dbReference>
<comment type="catalytic activity">
    <reaction evidence="16">
        <text>L-seryl-[protein] + ATP = O-phospho-L-seryl-[protein] + ADP + H(+)</text>
        <dbReference type="Rhea" id="RHEA:17989"/>
        <dbReference type="Rhea" id="RHEA-COMP:9863"/>
        <dbReference type="Rhea" id="RHEA-COMP:11604"/>
        <dbReference type="ChEBI" id="CHEBI:15378"/>
        <dbReference type="ChEBI" id="CHEBI:29999"/>
        <dbReference type="ChEBI" id="CHEBI:30616"/>
        <dbReference type="ChEBI" id="CHEBI:83421"/>
        <dbReference type="ChEBI" id="CHEBI:456216"/>
        <dbReference type="EC" id="2.7.11.1"/>
    </reaction>
</comment>
<dbReference type="InterPro" id="IPR000719">
    <property type="entry name" value="Prot_kinase_dom"/>
</dbReference>
<evidence type="ECO:0000259" key="22">
    <source>
        <dbReference type="PROSITE" id="PS51473"/>
    </source>
</evidence>
<comment type="caution">
    <text evidence="23">The sequence shown here is derived from an EMBL/GenBank/DDBJ whole genome shotgun (WGS) entry which is preliminary data.</text>
</comment>
<comment type="subcellular location">
    <subcellularLocation>
        <location evidence="1">Membrane</location>
        <topology evidence="1">Single-pass membrane protein</topology>
    </subcellularLocation>
</comment>
<dbReference type="InterPro" id="IPR008271">
    <property type="entry name" value="Ser/Thr_kinase_AS"/>
</dbReference>
<dbReference type="Gene3D" id="1.10.510.10">
    <property type="entry name" value="Transferase(Phosphotransferase) domain 1"/>
    <property type="match status" value="1"/>
</dbReference>
<dbReference type="PROSITE" id="PS51473">
    <property type="entry name" value="GNK2"/>
    <property type="match status" value="2"/>
</dbReference>
<keyword evidence="9" id="KW-0418">Kinase</keyword>
<evidence type="ECO:0000256" key="15">
    <source>
        <dbReference type="ARBA" id="ARBA00047899"/>
    </source>
</evidence>
<dbReference type="GO" id="GO:0005524">
    <property type="term" value="F:ATP binding"/>
    <property type="evidence" value="ECO:0007669"/>
    <property type="project" value="UniProtKB-UniRule"/>
</dbReference>
<keyword evidence="8 17" id="KW-0547">Nucleotide-binding</keyword>
<name>A0AAN7F8L5_QUERU</name>
<dbReference type="Gene3D" id="3.30.200.20">
    <property type="entry name" value="Phosphorylase Kinase, domain 1"/>
    <property type="match status" value="1"/>
</dbReference>
<evidence type="ECO:0000313" key="24">
    <source>
        <dbReference type="Proteomes" id="UP001324115"/>
    </source>
</evidence>
<evidence type="ECO:0000256" key="5">
    <source>
        <dbReference type="ARBA" id="ARBA00022692"/>
    </source>
</evidence>
<keyword evidence="14" id="KW-0325">Glycoprotein</keyword>
<keyword evidence="7" id="KW-0677">Repeat</keyword>
<dbReference type="FunFam" id="3.30.430.20:FF:000013">
    <property type="entry name" value="Cysteine-rich RLK (RECEPTOR-like protein kinase) 23"/>
    <property type="match status" value="1"/>
</dbReference>
<dbReference type="InterPro" id="IPR038408">
    <property type="entry name" value="GNK2_sf"/>
</dbReference>
<evidence type="ECO:0000256" key="9">
    <source>
        <dbReference type="ARBA" id="ARBA00022777"/>
    </source>
</evidence>
<comment type="catalytic activity">
    <reaction evidence="15">
        <text>L-threonyl-[protein] + ATP = O-phospho-L-threonyl-[protein] + ADP + H(+)</text>
        <dbReference type="Rhea" id="RHEA:46608"/>
        <dbReference type="Rhea" id="RHEA-COMP:11060"/>
        <dbReference type="Rhea" id="RHEA-COMP:11605"/>
        <dbReference type="ChEBI" id="CHEBI:15378"/>
        <dbReference type="ChEBI" id="CHEBI:30013"/>
        <dbReference type="ChEBI" id="CHEBI:30616"/>
        <dbReference type="ChEBI" id="CHEBI:61977"/>
        <dbReference type="ChEBI" id="CHEBI:456216"/>
        <dbReference type="EC" id="2.7.11.1"/>
    </reaction>
</comment>
<evidence type="ECO:0000256" key="6">
    <source>
        <dbReference type="ARBA" id="ARBA00022729"/>
    </source>
</evidence>
<dbReference type="Gene3D" id="3.30.430.20">
    <property type="entry name" value="Gnk2 domain, C-X8-C-X2-C motif"/>
    <property type="match status" value="2"/>
</dbReference>
<protein>
    <recommendedName>
        <fullName evidence="2">non-specific serine/threonine protein kinase</fullName>
        <ecNumber evidence="2">2.7.11.1</ecNumber>
    </recommendedName>
</protein>